<keyword evidence="1" id="KW-0472">Membrane</keyword>
<proteinExistence type="predicted"/>
<dbReference type="Gramene" id="PRQ17606">
    <property type="protein sequence ID" value="PRQ17606"/>
    <property type="gene ID" value="RchiOBHm_Chr7g0196821"/>
</dbReference>
<protein>
    <submittedName>
        <fullName evidence="2">Uncharacterized protein</fullName>
    </submittedName>
</protein>
<dbReference type="AlphaFoldDB" id="A0A2P6P6R1"/>
<evidence type="ECO:0000313" key="3">
    <source>
        <dbReference type="Proteomes" id="UP000238479"/>
    </source>
</evidence>
<feature type="transmembrane region" description="Helical" evidence="1">
    <location>
        <begin position="68"/>
        <end position="86"/>
    </location>
</feature>
<dbReference type="EMBL" id="PDCK01000045">
    <property type="protein sequence ID" value="PRQ17606.1"/>
    <property type="molecule type" value="Genomic_DNA"/>
</dbReference>
<evidence type="ECO:0000313" key="2">
    <source>
        <dbReference type="EMBL" id="PRQ17606.1"/>
    </source>
</evidence>
<reference evidence="2 3" key="1">
    <citation type="journal article" date="2018" name="Nat. Genet.">
        <title>The Rosa genome provides new insights in the design of modern roses.</title>
        <authorList>
            <person name="Bendahmane M."/>
        </authorList>
    </citation>
    <scope>NUCLEOTIDE SEQUENCE [LARGE SCALE GENOMIC DNA]</scope>
    <source>
        <strain evidence="3">cv. Old Blush</strain>
    </source>
</reference>
<evidence type="ECO:0000256" key="1">
    <source>
        <dbReference type="SAM" id="Phobius"/>
    </source>
</evidence>
<accession>A0A2P6P6R1</accession>
<dbReference type="Proteomes" id="UP000238479">
    <property type="component" value="Chromosome 7"/>
</dbReference>
<organism evidence="2 3">
    <name type="scientific">Rosa chinensis</name>
    <name type="common">China rose</name>
    <dbReference type="NCBI Taxonomy" id="74649"/>
    <lineage>
        <taxon>Eukaryota</taxon>
        <taxon>Viridiplantae</taxon>
        <taxon>Streptophyta</taxon>
        <taxon>Embryophyta</taxon>
        <taxon>Tracheophyta</taxon>
        <taxon>Spermatophyta</taxon>
        <taxon>Magnoliopsida</taxon>
        <taxon>eudicotyledons</taxon>
        <taxon>Gunneridae</taxon>
        <taxon>Pentapetalae</taxon>
        <taxon>rosids</taxon>
        <taxon>fabids</taxon>
        <taxon>Rosales</taxon>
        <taxon>Rosaceae</taxon>
        <taxon>Rosoideae</taxon>
        <taxon>Rosoideae incertae sedis</taxon>
        <taxon>Rosa</taxon>
    </lineage>
</organism>
<comment type="caution">
    <text evidence="2">The sequence shown here is derived from an EMBL/GenBank/DDBJ whole genome shotgun (WGS) entry which is preliminary data.</text>
</comment>
<name>A0A2P6P6R1_ROSCH</name>
<keyword evidence="1" id="KW-1133">Transmembrane helix</keyword>
<sequence length="88" mass="9940">MIHRVNGAGLDRIFFLVNGFGFRSIRSKTGPFTGLVTSKEDVSYYHTYGSEVLVTSFVYNSLSSTRSLVVLGILMLIILQNFWLVLQF</sequence>
<gene>
    <name evidence="2" type="ORF">RchiOBHm_Chr7g0196821</name>
</gene>
<keyword evidence="1" id="KW-0812">Transmembrane</keyword>
<keyword evidence="3" id="KW-1185">Reference proteome</keyword>